<evidence type="ECO:0000259" key="2">
    <source>
        <dbReference type="PROSITE" id="PS51736"/>
    </source>
</evidence>
<gene>
    <name evidence="3" type="ORF">AB4876_05570</name>
</gene>
<dbReference type="SMART" id="SM00857">
    <property type="entry name" value="Resolvase"/>
    <property type="match status" value="1"/>
</dbReference>
<protein>
    <submittedName>
        <fullName evidence="3">Recombinase family protein</fullName>
    </submittedName>
</protein>
<dbReference type="EMBL" id="JBFRYA010000004">
    <property type="protein sequence ID" value="MEX1668370.1"/>
    <property type="molecule type" value="Genomic_DNA"/>
</dbReference>
<dbReference type="CDD" id="cd03768">
    <property type="entry name" value="SR_ResInv"/>
    <property type="match status" value="1"/>
</dbReference>
<dbReference type="Pfam" id="PF00239">
    <property type="entry name" value="Resolvase"/>
    <property type="match status" value="1"/>
</dbReference>
<name>A0ABV3U370_9GAMM</name>
<dbReference type="InterPro" id="IPR006119">
    <property type="entry name" value="Resolv_N"/>
</dbReference>
<proteinExistence type="inferred from homology"/>
<dbReference type="Gene3D" id="3.40.50.1390">
    <property type="entry name" value="Resolvase, N-terminal catalytic domain"/>
    <property type="match status" value="1"/>
</dbReference>
<dbReference type="PANTHER" id="PTHR30461:SF26">
    <property type="entry name" value="RESOLVASE HOMOLOG YNEB"/>
    <property type="match status" value="1"/>
</dbReference>
<comment type="caution">
    <text evidence="3">The sequence shown here is derived from an EMBL/GenBank/DDBJ whole genome shotgun (WGS) entry which is preliminary data.</text>
</comment>
<evidence type="ECO:0000313" key="3">
    <source>
        <dbReference type="EMBL" id="MEX1668370.1"/>
    </source>
</evidence>
<dbReference type="RefSeq" id="WP_368380655.1">
    <property type="nucleotide sequence ID" value="NZ_JBFRYA010000004.1"/>
</dbReference>
<dbReference type="SUPFAM" id="SSF53041">
    <property type="entry name" value="Resolvase-like"/>
    <property type="match status" value="1"/>
</dbReference>
<feature type="domain" description="Resolvase/invertase-type recombinase catalytic" evidence="2">
    <location>
        <begin position="1"/>
        <end position="136"/>
    </location>
</feature>
<organism evidence="3 4">
    <name type="scientific">Zhongshania guokunii</name>
    <dbReference type="NCBI Taxonomy" id="641783"/>
    <lineage>
        <taxon>Bacteria</taxon>
        <taxon>Pseudomonadati</taxon>
        <taxon>Pseudomonadota</taxon>
        <taxon>Gammaproteobacteria</taxon>
        <taxon>Cellvibrionales</taxon>
        <taxon>Spongiibacteraceae</taxon>
        <taxon>Zhongshania</taxon>
    </lineage>
</organism>
<evidence type="ECO:0000256" key="1">
    <source>
        <dbReference type="ARBA" id="ARBA00009913"/>
    </source>
</evidence>
<keyword evidence="4" id="KW-1185">Reference proteome</keyword>
<dbReference type="PANTHER" id="PTHR30461">
    <property type="entry name" value="DNA-INVERTASE FROM LAMBDOID PROPHAGE"/>
    <property type="match status" value="1"/>
</dbReference>
<comment type="similarity">
    <text evidence="1">Belongs to the site-specific recombinase resolvase family.</text>
</comment>
<dbReference type="PROSITE" id="PS51736">
    <property type="entry name" value="RECOMBINASES_3"/>
    <property type="match status" value="1"/>
</dbReference>
<reference evidence="3 4" key="1">
    <citation type="journal article" date="2011" name="Int. J. Syst. Evol. Microbiol.">
        <title>Zhongshania antarctica gen. nov., sp. nov. and Zhongshania guokunii sp. nov., gammaproteobacteria respectively isolated from coastal attached (fast) ice and surface seawater of the Antarctic.</title>
        <authorList>
            <person name="Li H.J."/>
            <person name="Zhang X.Y."/>
            <person name="Chen C.X."/>
            <person name="Zhang Y.J."/>
            <person name="Gao Z.M."/>
            <person name="Yu Y."/>
            <person name="Chen X.L."/>
            <person name="Chen B."/>
            <person name="Zhang Y.Z."/>
        </authorList>
    </citation>
    <scope>NUCLEOTIDE SEQUENCE [LARGE SCALE GENOMIC DNA]</scope>
    <source>
        <strain evidence="3 4">ZS6-22T</strain>
    </source>
</reference>
<dbReference type="InterPro" id="IPR036162">
    <property type="entry name" value="Resolvase-like_N_sf"/>
</dbReference>
<dbReference type="Proteomes" id="UP001557485">
    <property type="component" value="Unassembled WGS sequence"/>
</dbReference>
<dbReference type="InterPro" id="IPR050639">
    <property type="entry name" value="SSR_resolvase"/>
</dbReference>
<sequence>MEFIYRRVSTIDQKTDRQLPGLIADREFEDKLTGKHTDRPQLQAMLTMLRPGDVIHCHELSRLARNTRDLLDLVEHITALGATIKFHKENMTFNPDSENDPFQNLMVTMLAALSAFERELIVQRVREGVAIAKAKGKYKGRSSKFTAAQLDQIRKEFDETPNKVSLAKRWGISRGYLYKIAANKGKE</sequence>
<evidence type="ECO:0000313" key="4">
    <source>
        <dbReference type="Proteomes" id="UP001557485"/>
    </source>
</evidence>
<accession>A0ABV3U370</accession>